<name>A0A6C8G4J4_SALIN</name>
<reference evidence="1 2" key="1">
    <citation type="submission" date="2011-09" db="EMBL/GenBank/DDBJ databases">
        <authorList>
            <person name="McClelland M."/>
            <person name="Clifton S."/>
            <person name="Porwollik S."/>
            <person name="Cheng P."/>
            <person name="Wollam A."/>
            <person name="Wang C."/>
            <person name="Pepin K."/>
            <person name="Bhonagiri V."/>
            <person name="Fulton R."/>
            <person name="Fulton L.F."/>
            <person name="Delehaunty K."/>
            <person name="Fronick C."/>
            <person name="O'Laughlin M."/>
            <person name="Godfrey J."/>
            <person name="Waligorski J."/>
            <person name="Appelbaum E."/>
            <person name="Farmer C."/>
            <person name="Strong C."/>
            <person name="Tomlinson C."/>
            <person name="Hou S."/>
            <person name="Minx P."/>
            <person name="Warren W."/>
            <person name="Wilson R.K."/>
        </authorList>
    </citation>
    <scope>NUCLEOTIDE SEQUENCE [LARGE SCALE GENOMIC DNA]</scope>
    <source>
        <strain evidence="2">SARB 27</strain>
    </source>
</reference>
<proteinExistence type="predicted"/>
<dbReference type="EMBL" id="AFYI01000002">
    <property type="protein sequence ID" value="EHB40825.1"/>
    <property type="molecule type" value="Genomic_DNA"/>
</dbReference>
<dbReference type="AlphaFoldDB" id="A0A6C8G4J4"/>
<dbReference type="Proteomes" id="UP000004564">
    <property type="component" value="Chromosome"/>
</dbReference>
<evidence type="ECO:0000313" key="1">
    <source>
        <dbReference type="EMBL" id="EHB40825.1"/>
    </source>
</evidence>
<protein>
    <submittedName>
        <fullName evidence="1">Uncharacterized protein</fullName>
    </submittedName>
</protein>
<sequence length="112" mass="12710">MAENIAMFYLWDLAAIEMQIRSANRGGGNTQNDIVRLLNAGIGYVFNLYVMWTVIRQCFHAASGVTVNVAFDYKRVAIPERLPAKQAALGFFLENTRFFSARLSQYLKLPDK</sequence>
<accession>A0A6C8G4J4</accession>
<evidence type="ECO:0000313" key="2">
    <source>
        <dbReference type="Proteomes" id="UP000004564"/>
    </source>
</evidence>
<gene>
    <name evidence="1" type="ORF">SEENIN0B_00660</name>
</gene>
<comment type="caution">
    <text evidence="1">The sequence shown here is derived from an EMBL/GenBank/DDBJ whole genome shotgun (WGS) entry which is preliminary data.</text>
</comment>
<organism evidence="1 2">
    <name type="scientific">Salmonella enterica subsp. enterica serovar Infantis str. SARB27</name>
    <dbReference type="NCBI Taxonomy" id="596155"/>
    <lineage>
        <taxon>Bacteria</taxon>
        <taxon>Pseudomonadati</taxon>
        <taxon>Pseudomonadota</taxon>
        <taxon>Gammaproteobacteria</taxon>
        <taxon>Enterobacterales</taxon>
        <taxon>Enterobacteriaceae</taxon>
        <taxon>Salmonella</taxon>
    </lineage>
</organism>